<feature type="compositionally biased region" description="Basic and acidic residues" evidence="3">
    <location>
        <begin position="122"/>
        <end position="136"/>
    </location>
</feature>
<evidence type="ECO:0000256" key="3">
    <source>
        <dbReference type="SAM" id="MobiDB-lite"/>
    </source>
</evidence>
<reference evidence="5 6" key="1">
    <citation type="submission" date="2024-05" db="EMBL/GenBank/DDBJ databases">
        <title>Genome Sequence and Characterization of the New Strain Purple Sulfur Bacterium of Genus Thioalkalicoccus.</title>
        <authorList>
            <person name="Bryantseva I.A."/>
            <person name="Kyndt J.A."/>
            <person name="Imhoff J.F."/>
        </authorList>
    </citation>
    <scope>NUCLEOTIDE SEQUENCE [LARGE SCALE GENOMIC DNA]</scope>
    <source>
        <strain evidence="5 6">Um2</strain>
    </source>
</reference>
<dbReference type="EMBL" id="JBDKXB010000002">
    <property type="protein sequence ID" value="MEY6431118.1"/>
    <property type="molecule type" value="Genomic_DNA"/>
</dbReference>
<evidence type="ECO:0000256" key="1">
    <source>
        <dbReference type="HAMAP-Rule" id="MF_02066"/>
    </source>
</evidence>
<dbReference type="InterPro" id="IPR014162">
    <property type="entry name" value="CpoB_C"/>
</dbReference>
<dbReference type="RefSeq" id="WP_369665504.1">
    <property type="nucleotide sequence ID" value="NZ_JBDKXB010000002.1"/>
</dbReference>
<feature type="signal peptide" evidence="1">
    <location>
        <begin position="1"/>
        <end position="21"/>
    </location>
</feature>
<dbReference type="InterPro" id="IPR019734">
    <property type="entry name" value="TPR_rpt"/>
</dbReference>
<evidence type="ECO:0000259" key="4">
    <source>
        <dbReference type="Pfam" id="PF16331"/>
    </source>
</evidence>
<comment type="function">
    <text evidence="1">Mediates coordination of peptidoglycan synthesis and outer membrane constriction during cell division.</text>
</comment>
<sequence length="279" mass="31130" precursor="true">MTPLSRAMPAIVLLLAGPAIADPALDARVARLERILSTQGPSELLIQVQRLQQEVQELRGLVETHQFLLERLQGQGGSGTTMRGDPWTYEDSYERDPWGTVPITDQGADPGTDRSGATWPSSERRDPAGSWADERPSAPGMLALPSPETASPSEQEAYQQAVERLRERDYDGAITAFRDLLERHPAGRYSTDAHFWLGETLYVTRDYAAAMAHYDRVIADDPQSPRVPAAMLKVGYIHHEGRRLDAARAVLEEIPQRFPDSTEARLAQDRLRRIAREPN</sequence>
<evidence type="ECO:0000313" key="6">
    <source>
        <dbReference type="Proteomes" id="UP001564408"/>
    </source>
</evidence>
<feature type="chain" id="PRO_5044931333" description="Cell division coordinator CpoB" evidence="1">
    <location>
        <begin position="22"/>
        <end position="279"/>
    </location>
</feature>
<dbReference type="PROSITE" id="PS50005">
    <property type="entry name" value="TPR"/>
    <property type="match status" value="1"/>
</dbReference>
<protein>
    <recommendedName>
        <fullName evidence="1">Cell division coordinator CpoB</fullName>
    </recommendedName>
</protein>
<organism evidence="5 6">
    <name type="scientific">Thioalkalicoccus limnaeus</name>
    <dbReference type="NCBI Taxonomy" id="120681"/>
    <lineage>
        <taxon>Bacteria</taxon>
        <taxon>Pseudomonadati</taxon>
        <taxon>Pseudomonadota</taxon>
        <taxon>Gammaproteobacteria</taxon>
        <taxon>Chromatiales</taxon>
        <taxon>Chromatiaceae</taxon>
        <taxon>Thioalkalicoccus</taxon>
    </lineage>
</organism>
<proteinExistence type="inferred from homology"/>
<evidence type="ECO:0000313" key="5">
    <source>
        <dbReference type="EMBL" id="MEY6431118.1"/>
    </source>
</evidence>
<evidence type="ECO:0000256" key="2">
    <source>
        <dbReference type="PROSITE-ProRule" id="PRU00339"/>
    </source>
</evidence>
<keyword evidence="2" id="KW-0802">TPR repeat</keyword>
<dbReference type="Pfam" id="PF13432">
    <property type="entry name" value="TPR_16"/>
    <property type="match status" value="1"/>
</dbReference>
<dbReference type="Gene3D" id="1.25.40.10">
    <property type="entry name" value="Tetratricopeptide repeat domain"/>
    <property type="match status" value="1"/>
</dbReference>
<name>A0ABV4B9R0_9GAMM</name>
<keyword evidence="6" id="KW-1185">Reference proteome</keyword>
<dbReference type="SUPFAM" id="SSF48452">
    <property type="entry name" value="TPR-like"/>
    <property type="match status" value="1"/>
</dbReference>
<keyword evidence="1" id="KW-0732">Signal</keyword>
<feature type="region of interest" description="Disordered" evidence="3">
    <location>
        <begin position="74"/>
        <end position="155"/>
    </location>
</feature>
<dbReference type="InterPro" id="IPR034706">
    <property type="entry name" value="CpoB"/>
</dbReference>
<dbReference type="Proteomes" id="UP001564408">
    <property type="component" value="Unassembled WGS sequence"/>
</dbReference>
<gene>
    <name evidence="5" type="primary">ybgF</name>
    <name evidence="1" type="synonym">cpoB</name>
    <name evidence="5" type="ORF">ABC977_01695</name>
</gene>
<dbReference type="NCBIfam" id="TIGR02795">
    <property type="entry name" value="tol_pal_ybgF"/>
    <property type="match status" value="1"/>
</dbReference>
<dbReference type="Pfam" id="PF13174">
    <property type="entry name" value="TPR_6"/>
    <property type="match status" value="1"/>
</dbReference>
<dbReference type="Pfam" id="PF16331">
    <property type="entry name" value="TolA_bind_tri"/>
    <property type="match status" value="1"/>
</dbReference>
<comment type="similarity">
    <text evidence="1">Belongs to the CpoB family.</text>
</comment>
<keyword evidence="1" id="KW-0574">Periplasm</keyword>
<comment type="subcellular location">
    <subcellularLocation>
        <location evidence="1">Periplasm</location>
    </subcellularLocation>
</comment>
<dbReference type="Gene3D" id="1.20.5.110">
    <property type="match status" value="1"/>
</dbReference>
<feature type="repeat" description="TPR" evidence="2">
    <location>
        <begin position="191"/>
        <end position="224"/>
    </location>
</feature>
<dbReference type="InterPro" id="IPR032519">
    <property type="entry name" value="YbgF_tri"/>
</dbReference>
<dbReference type="HAMAP" id="MF_02066">
    <property type="entry name" value="CpoB"/>
    <property type="match status" value="1"/>
</dbReference>
<comment type="caution">
    <text evidence="5">The sequence shown here is derived from an EMBL/GenBank/DDBJ whole genome shotgun (WGS) entry which is preliminary data.</text>
</comment>
<keyword evidence="1" id="KW-0131">Cell cycle</keyword>
<accession>A0ABV4B9R0</accession>
<feature type="domain" description="YbgF trimerisation" evidence="4">
    <location>
        <begin position="25"/>
        <end position="75"/>
    </location>
</feature>
<keyword evidence="1" id="KW-0132">Cell division</keyword>
<dbReference type="InterPro" id="IPR011990">
    <property type="entry name" value="TPR-like_helical_dom_sf"/>
</dbReference>